<gene>
    <name evidence="1" type="ORF">ALC62_12424</name>
</gene>
<proteinExistence type="predicted"/>
<accession>A0A151IB66</accession>
<name>A0A151IB66_9HYME</name>
<dbReference type="Proteomes" id="UP000078542">
    <property type="component" value="Unassembled WGS sequence"/>
</dbReference>
<sequence length="172" mass="20413">MNSENLFIIICELLNSLKQSVCVFKKQKLRRKIVKLYVLYKIAERNENNKKRKYWVRPIFSIERRSQQGASENLVKEMQIGDTEKYVDYFRMSPQLFEALLQLAGPILTKEYVVREPISCVTRLQITLRYLASGDSMKSLSYANKHIYHNQKTILLSLYNHHTLYIISKYKL</sequence>
<evidence type="ECO:0008006" key="3">
    <source>
        <dbReference type="Google" id="ProtNLM"/>
    </source>
</evidence>
<dbReference type="AlphaFoldDB" id="A0A151IB66"/>
<dbReference type="EMBL" id="KQ978121">
    <property type="protein sequence ID" value="KYM96904.1"/>
    <property type="molecule type" value="Genomic_DNA"/>
</dbReference>
<evidence type="ECO:0000313" key="1">
    <source>
        <dbReference type="EMBL" id="KYM96904.1"/>
    </source>
</evidence>
<dbReference type="STRING" id="456900.A0A151IB66"/>
<protein>
    <recommendedName>
        <fullName evidence="3">Nuclease HARBI1</fullName>
    </recommendedName>
</protein>
<evidence type="ECO:0000313" key="2">
    <source>
        <dbReference type="Proteomes" id="UP000078542"/>
    </source>
</evidence>
<reference evidence="1 2" key="1">
    <citation type="submission" date="2016-03" db="EMBL/GenBank/DDBJ databases">
        <title>Cyphomyrmex costatus WGS genome.</title>
        <authorList>
            <person name="Nygaard S."/>
            <person name="Hu H."/>
            <person name="Boomsma J."/>
            <person name="Zhang G."/>
        </authorList>
    </citation>
    <scope>NUCLEOTIDE SEQUENCE [LARGE SCALE GENOMIC DNA]</scope>
    <source>
        <strain evidence="1">MS0001</strain>
        <tissue evidence="1">Whole body</tissue>
    </source>
</reference>
<organism evidence="1 2">
    <name type="scientific">Cyphomyrmex costatus</name>
    <dbReference type="NCBI Taxonomy" id="456900"/>
    <lineage>
        <taxon>Eukaryota</taxon>
        <taxon>Metazoa</taxon>
        <taxon>Ecdysozoa</taxon>
        <taxon>Arthropoda</taxon>
        <taxon>Hexapoda</taxon>
        <taxon>Insecta</taxon>
        <taxon>Pterygota</taxon>
        <taxon>Neoptera</taxon>
        <taxon>Endopterygota</taxon>
        <taxon>Hymenoptera</taxon>
        <taxon>Apocrita</taxon>
        <taxon>Aculeata</taxon>
        <taxon>Formicoidea</taxon>
        <taxon>Formicidae</taxon>
        <taxon>Myrmicinae</taxon>
        <taxon>Cyphomyrmex</taxon>
    </lineage>
</organism>
<keyword evidence="2" id="KW-1185">Reference proteome</keyword>